<dbReference type="PRINTS" id="PR00260">
    <property type="entry name" value="CHEMTRNSDUCR"/>
</dbReference>
<comment type="caution">
    <text evidence="6">The sequence shown here is derived from an EMBL/GenBank/DDBJ whole genome shotgun (WGS) entry which is preliminary data.</text>
</comment>
<keyword evidence="4" id="KW-0812">Transmembrane</keyword>
<dbReference type="Pfam" id="PF00015">
    <property type="entry name" value="MCPsignal"/>
    <property type="match status" value="1"/>
</dbReference>
<sequence length="468" mass="50918">MESKRGWRLRYWIIGGYMIPLTALVLSAIATIFNINTVNQRSSDLYRSEQVDSVVNDLAVSVQSSDKAFEGYLLSKTQKTLSSYQESQNRSKQLLAQLMTIVQNEGDRQIAVKVESILNDLRRLQSDVIELVEQNKLDQAIKTWSRQENRQKADDITALVEEMQSREAEAVSTAIRQQQDALNNLRLVVLMVTSASLLLSILIGFWVISRTAQRMNASASAIAASTTEIVATIEQQERSAMQQATSVNQTTTTMDELGASSRQSAEQAEASATGAQQVLLLVDGRTQDGQTSRASLREKVGEIATQILRLSEHTNQIGSISTLVSDLANQTNMLALNAAVEAVRAGEHGKGFSVVAAEIRKLADQSKKSAEKINALVVEIQNSTNSTVMVTDEGTKTVDKIVDAVKTITLNGQQIALTSNQQAIAVQQVVGAMNSLNLAARETAAGISQIKVGTKRLNDAAQELKTIV</sequence>
<protein>
    <submittedName>
        <fullName evidence="6">Chemotaxis protein</fullName>
    </submittedName>
</protein>
<dbReference type="GO" id="GO:0006935">
    <property type="term" value="P:chemotaxis"/>
    <property type="evidence" value="ECO:0007669"/>
    <property type="project" value="InterPro"/>
</dbReference>
<keyword evidence="4" id="KW-1133">Transmembrane helix</keyword>
<evidence type="ECO:0000259" key="5">
    <source>
        <dbReference type="PROSITE" id="PS50111"/>
    </source>
</evidence>
<dbReference type="GO" id="GO:0007165">
    <property type="term" value="P:signal transduction"/>
    <property type="evidence" value="ECO:0007669"/>
    <property type="project" value="UniProtKB-KW"/>
</dbReference>
<gene>
    <name evidence="6" type="ORF">ENR64_17110</name>
</gene>
<dbReference type="SMART" id="SM00283">
    <property type="entry name" value="MA"/>
    <property type="match status" value="1"/>
</dbReference>
<dbReference type="SUPFAM" id="SSF58104">
    <property type="entry name" value="Methyl-accepting chemotaxis protein (MCP) signaling domain"/>
    <property type="match status" value="1"/>
</dbReference>
<dbReference type="GO" id="GO:0004888">
    <property type="term" value="F:transmembrane signaling receptor activity"/>
    <property type="evidence" value="ECO:0007669"/>
    <property type="project" value="InterPro"/>
</dbReference>
<dbReference type="InterPro" id="IPR007891">
    <property type="entry name" value="CHASE3"/>
</dbReference>
<evidence type="ECO:0000313" key="6">
    <source>
        <dbReference type="EMBL" id="HFM99444.1"/>
    </source>
</evidence>
<dbReference type="InterPro" id="IPR004090">
    <property type="entry name" value="Chemotax_Me-accpt_rcpt"/>
</dbReference>
<accession>A0A7C3KF55</accession>
<name>A0A7C3KF55_9CYAN</name>
<feature type="transmembrane region" description="Helical" evidence="4">
    <location>
        <begin position="12"/>
        <end position="33"/>
    </location>
</feature>
<organism evidence="6">
    <name type="scientific">Oscillatoriales cyanobacterium SpSt-418</name>
    <dbReference type="NCBI Taxonomy" id="2282169"/>
    <lineage>
        <taxon>Bacteria</taxon>
        <taxon>Bacillati</taxon>
        <taxon>Cyanobacteriota</taxon>
        <taxon>Cyanophyceae</taxon>
        <taxon>Oscillatoriophycideae</taxon>
        <taxon>Oscillatoriales</taxon>
    </lineage>
</organism>
<reference evidence="6" key="1">
    <citation type="journal article" date="2020" name="mSystems">
        <title>Genome- and Community-Level Interaction Insights into Carbon Utilization and Element Cycling Functions of Hydrothermarchaeota in Hydrothermal Sediment.</title>
        <authorList>
            <person name="Zhou Z."/>
            <person name="Liu Y."/>
            <person name="Xu W."/>
            <person name="Pan J."/>
            <person name="Luo Z.H."/>
            <person name="Li M."/>
        </authorList>
    </citation>
    <scope>NUCLEOTIDE SEQUENCE [LARGE SCALE GENOMIC DNA]</scope>
    <source>
        <strain evidence="6">SpSt-418</strain>
    </source>
</reference>
<evidence type="ECO:0000256" key="4">
    <source>
        <dbReference type="SAM" id="Phobius"/>
    </source>
</evidence>
<feature type="domain" description="Methyl-accepting transducer" evidence="5">
    <location>
        <begin position="218"/>
        <end position="458"/>
    </location>
</feature>
<proteinExistence type="inferred from homology"/>
<dbReference type="GO" id="GO:0016020">
    <property type="term" value="C:membrane"/>
    <property type="evidence" value="ECO:0007669"/>
    <property type="project" value="InterPro"/>
</dbReference>
<dbReference type="PROSITE" id="PS50111">
    <property type="entry name" value="CHEMOTAXIS_TRANSDUC_2"/>
    <property type="match status" value="1"/>
</dbReference>
<dbReference type="Pfam" id="PF05227">
    <property type="entry name" value="CHASE3"/>
    <property type="match status" value="1"/>
</dbReference>
<dbReference type="AlphaFoldDB" id="A0A7C3KF55"/>
<feature type="transmembrane region" description="Helical" evidence="4">
    <location>
        <begin position="187"/>
        <end position="208"/>
    </location>
</feature>
<dbReference type="EMBL" id="DSRU01000245">
    <property type="protein sequence ID" value="HFM99444.1"/>
    <property type="molecule type" value="Genomic_DNA"/>
</dbReference>
<evidence type="ECO:0000256" key="2">
    <source>
        <dbReference type="ARBA" id="ARBA00029447"/>
    </source>
</evidence>
<evidence type="ECO:0000256" key="3">
    <source>
        <dbReference type="PROSITE-ProRule" id="PRU00284"/>
    </source>
</evidence>
<comment type="similarity">
    <text evidence="2">Belongs to the methyl-accepting chemotaxis (MCP) protein family.</text>
</comment>
<dbReference type="PANTHER" id="PTHR32089:SF112">
    <property type="entry name" value="LYSOZYME-LIKE PROTEIN-RELATED"/>
    <property type="match status" value="1"/>
</dbReference>
<keyword evidence="1 3" id="KW-0807">Transducer</keyword>
<keyword evidence="4" id="KW-0472">Membrane</keyword>
<dbReference type="Gene3D" id="1.10.287.950">
    <property type="entry name" value="Methyl-accepting chemotaxis protein"/>
    <property type="match status" value="1"/>
</dbReference>
<dbReference type="InterPro" id="IPR004089">
    <property type="entry name" value="MCPsignal_dom"/>
</dbReference>
<evidence type="ECO:0000256" key="1">
    <source>
        <dbReference type="ARBA" id="ARBA00023224"/>
    </source>
</evidence>
<dbReference type="PANTHER" id="PTHR32089">
    <property type="entry name" value="METHYL-ACCEPTING CHEMOTAXIS PROTEIN MCPB"/>
    <property type="match status" value="1"/>
</dbReference>